<organism evidence="4 5">
    <name type="scientific">Octopus sinensis</name>
    <name type="common">East Asian common octopus</name>
    <dbReference type="NCBI Taxonomy" id="2607531"/>
    <lineage>
        <taxon>Eukaryota</taxon>
        <taxon>Metazoa</taxon>
        <taxon>Spiralia</taxon>
        <taxon>Lophotrochozoa</taxon>
        <taxon>Mollusca</taxon>
        <taxon>Cephalopoda</taxon>
        <taxon>Coleoidea</taxon>
        <taxon>Octopodiformes</taxon>
        <taxon>Octopoda</taxon>
        <taxon>Incirrata</taxon>
        <taxon>Octopodidae</taxon>
        <taxon>Octopus</taxon>
    </lineage>
</organism>
<feature type="compositionally biased region" description="Low complexity" evidence="3">
    <location>
        <begin position="109"/>
        <end position="118"/>
    </location>
</feature>
<dbReference type="AlphaFoldDB" id="A0A6P7TWY8"/>
<sequence length="163" mass="18135">MSNEKPAECTDTSNDKESGIIKKRKSHLTPTSAKLYEWTDSPDDECTSLSPKPRLNTHVAQQNSQQFAPPPKKEKSQMRKEKHSSNSTKRANRPPRLKNIDRSSATHMSVTVGSVTVVITDYQPKKDRRSSTDTQNVSPSDSSDTSSPTTANDYHEDSSVDNN</sequence>
<feature type="compositionally biased region" description="Basic and acidic residues" evidence="3">
    <location>
        <begin position="153"/>
        <end position="163"/>
    </location>
</feature>
<gene>
    <name evidence="5" type="primary">LOC115226994</name>
</gene>
<dbReference type="GO" id="GO:0003712">
    <property type="term" value="F:transcription coregulator activity"/>
    <property type="evidence" value="ECO:0007669"/>
    <property type="project" value="TreeGrafter"/>
</dbReference>
<dbReference type="Proteomes" id="UP000515154">
    <property type="component" value="Unplaced"/>
</dbReference>
<keyword evidence="4" id="KW-1185">Reference proteome</keyword>
<feature type="compositionally biased region" description="Low complexity" evidence="3">
    <location>
        <begin position="138"/>
        <end position="150"/>
    </location>
</feature>
<protein>
    <submittedName>
        <fullName evidence="5">YY1-associated factor 2</fullName>
    </submittedName>
</protein>
<keyword evidence="2" id="KW-0539">Nucleus</keyword>
<accession>A0A6P7TWY8</accession>
<dbReference type="KEGG" id="osn:115226994"/>
<dbReference type="InterPro" id="IPR039958">
    <property type="entry name" value="RYBP/YAF2"/>
</dbReference>
<comment type="subcellular location">
    <subcellularLocation>
        <location evidence="1">Nucleus</location>
    </subcellularLocation>
</comment>
<name>A0A6P7TWY8_9MOLL</name>
<evidence type="ECO:0000256" key="2">
    <source>
        <dbReference type="ARBA" id="ARBA00023242"/>
    </source>
</evidence>
<feature type="compositionally biased region" description="Basic and acidic residues" evidence="3">
    <location>
        <begin position="1"/>
        <end position="20"/>
    </location>
</feature>
<dbReference type="RefSeq" id="XP_029653807.1">
    <property type="nucleotide sequence ID" value="XM_029797947.2"/>
</dbReference>
<dbReference type="PANTHER" id="PTHR12920">
    <property type="entry name" value="RYBP AND YAF2-RELATED"/>
    <property type="match status" value="1"/>
</dbReference>
<dbReference type="GO" id="GO:0005634">
    <property type="term" value="C:nucleus"/>
    <property type="evidence" value="ECO:0007669"/>
    <property type="project" value="UniProtKB-SubCell"/>
</dbReference>
<evidence type="ECO:0000256" key="1">
    <source>
        <dbReference type="ARBA" id="ARBA00004123"/>
    </source>
</evidence>
<feature type="region of interest" description="Disordered" evidence="3">
    <location>
        <begin position="1"/>
        <end position="163"/>
    </location>
</feature>
<evidence type="ECO:0000313" key="4">
    <source>
        <dbReference type="Proteomes" id="UP000515154"/>
    </source>
</evidence>
<feature type="compositionally biased region" description="Polar residues" evidence="3">
    <location>
        <begin position="58"/>
        <end position="67"/>
    </location>
</feature>
<reference evidence="5" key="1">
    <citation type="submission" date="2025-08" db="UniProtKB">
        <authorList>
            <consortium name="RefSeq"/>
        </authorList>
    </citation>
    <scope>IDENTIFICATION</scope>
</reference>
<proteinExistence type="predicted"/>
<evidence type="ECO:0000256" key="3">
    <source>
        <dbReference type="SAM" id="MobiDB-lite"/>
    </source>
</evidence>
<evidence type="ECO:0000313" key="5">
    <source>
        <dbReference type="RefSeq" id="XP_029653807.1"/>
    </source>
</evidence>
<dbReference type="GO" id="GO:0003677">
    <property type="term" value="F:DNA binding"/>
    <property type="evidence" value="ECO:0007669"/>
    <property type="project" value="TreeGrafter"/>
</dbReference>
<dbReference type="InterPro" id="IPR033774">
    <property type="entry name" value="YAF2_RYBP"/>
</dbReference>
<dbReference type="GO" id="GO:0045893">
    <property type="term" value="P:positive regulation of DNA-templated transcription"/>
    <property type="evidence" value="ECO:0007669"/>
    <property type="project" value="InterPro"/>
</dbReference>
<dbReference type="PANTHER" id="PTHR12920:SF4">
    <property type="entry name" value="GEO03726P1"/>
    <property type="match status" value="1"/>
</dbReference>
<dbReference type="Pfam" id="PF17219">
    <property type="entry name" value="YAF2_RYBP"/>
    <property type="match status" value="1"/>
</dbReference>